<dbReference type="EMBL" id="LODT01000025">
    <property type="protein sequence ID" value="KYQ93761.1"/>
    <property type="molecule type" value="Genomic_DNA"/>
</dbReference>
<dbReference type="GO" id="GO:0016616">
    <property type="term" value="F:oxidoreductase activity, acting on the CH-OH group of donors, NAD or NADP as acceptor"/>
    <property type="evidence" value="ECO:0007669"/>
    <property type="project" value="TreeGrafter"/>
</dbReference>
<comment type="similarity">
    <text evidence="2">Belongs to the NAD(P)-dependent epimerase/dehydratase family. Dihydroflavonol-4-reductase subfamily.</text>
</comment>
<dbReference type="PANTHER" id="PTHR10366:SF564">
    <property type="entry name" value="STEROL-4-ALPHA-CARBOXYLATE 3-DEHYDROGENASE, DECARBOXYLATING"/>
    <property type="match status" value="1"/>
</dbReference>
<evidence type="ECO:0000313" key="4">
    <source>
        <dbReference type="EMBL" id="KYQ93761.1"/>
    </source>
</evidence>
<sequence>MSINEEKKLICVTGASGYIGSWIVKLLLEKGYKVRACLRNHLDSNRTKFLKDLDVEGGNLEFADGELVGNKTDYESIFQGCYAVLHVASPYLHVFEDKERDLVKPAVEGTLSVINACSKVSTVRKLIITSSTAAVVNLLNPDLKPLDEYSDANWNEESTIDSGTYSYSKVQAEKAAWNFHKENQKNSNTNQFELATVNPTFVLGPLLSKQNNTSVDQFIKIITEAQNVGPIRRGFVDVRDVALAHLLVLESSQSNNTRYLVAERVCQFKELPLTAQKLFPTLKISNELPGETTVKPWKFNTDKIQNIGLKYLTFEQTLKDTIDSLVSFGIINL</sequence>
<keyword evidence="5" id="KW-1185">Reference proteome</keyword>
<dbReference type="Gene3D" id="3.40.50.720">
    <property type="entry name" value="NAD(P)-binding Rossmann-like Domain"/>
    <property type="match status" value="1"/>
</dbReference>
<dbReference type="STRING" id="361077.A0A151ZID5"/>
<evidence type="ECO:0000259" key="3">
    <source>
        <dbReference type="Pfam" id="PF01370"/>
    </source>
</evidence>
<gene>
    <name evidence="4" type="ORF">DLAC_05151</name>
</gene>
<reference evidence="4 5" key="1">
    <citation type="submission" date="2015-12" db="EMBL/GenBank/DDBJ databases">
        <title>Dictyostelia acquired genes for synthesis and detection of signals that induce cell-type specialization by lateral gene transfer from prokaryotes.</title>
        <authorList>
            <person name="Gloeckner G."/>
            <person name="Schaap P."/>
        </authorList>
    </citation>
    <scope>NUCLEOTIDE SEQUENCE [LARGE SCALE GENOMIC DNA]</scope>
    <source>
        <strain evidence="4 5">TK</strain>
    </source>
</reference>
<name>A0A151ZID5_TIELA</name>
<dbReference type="AlphaFoldDB" id="A0A151ZID5"/>
<evidence type="ECO:0000256" key="2">
    <source>
        <dbReference type="ARBA" id="ARBA00023445"/>
    </source>
</evidence>
<dbReference type="InterPro" id="IPR050425">
    <property type="entry name" value="NAD(P)_dehydrat-like"/>
</dbReference>
<comment type="caution">
    <text evidence="4">The sequence shown here is derived from an EMBL/GenBank/DDBJ whole genome shotgun (WGS) entry which is preliminary data.</text>
</comment>
<dbReference type="SUPFAM" id="SSF51735">
    <property type="entry name" value="NAD(P)-binding Rossmann-fold domains"/>
    <property type="match status" value="1"/>
</dbReference>
<dbReference type="FunFam" id="3.40.50.720:FF:000085">
    <property type="entry name" value="Dihydroflavonol reductase"/>
    <property type="match status" value="1"/>
</dbReference>
<dbReference type="Proteomes" id="UP000076078">
    <property type="component" value="Unassembled WGS sequence"/>
</dbReference>
<evidence type="ECO:0000313" key="5">
    <source>
        <dbReference type="Proteomes" id="UP000076078"/>
    </source>
</evidence>
<dbReference type="OrthoDB" id="18155at2759"/>
<protein>
    <recommendedName>
        <fullName evidence="3">NAD-dependent epimerase/dehydratase domain-containing protein</fullName>
    </recommendedName>
</protein>
<keyword evidence="1" id="KW-0560">Oxidoreductase</keyword>
<dbReference type="PANTHER" id="PTHR10366">
    <property type="entry name" value="NAD DEPENDENT EPIMERASE/DEHYDRATASE"/>
    <property type="match status" value="1"/>
</dbReference>
<dbReference type="InterPro" id="IPR036291">
    <property type="entry name" value="NAD(P)-bd_dom_sf"/>
</dbReference>
<organism evidence="4 5">
    <name type="scientific">Tieghemostelium lacteum</name>
    <name type="common">Slime mold</name>
    <name type="synonym">Dictyostelium lacteum</name>
    <dbReference type="NCBI Taxonomy" id="361077"/>
    <lineage>
        <taxon>Eukaryota</taxon>
        <taxon>Amoebozoa</taxon>
        <taxon>Evosea</taxon>
        <taxon>Eumycetozoa</taxon>
        <taxon>Dictyostelia</taxon>
        <taxon>Dictyosteliales</taxon>
        <taxon>Raperosteliaceae</taxon>
        <taxon>Tieghemostelium</taxon>
    </lineage>
</organism>
<evidence type="ECO:0000256" key="1">
    <source>
        <dbReference type="ARBA" id="ARBA00023002"/>
    </source>
</evidence>
<dbReference type="InParanoid" id="A0A151ZID5"/>
<dbReference type="FunCoup" id="A0A151ZID5">
    <property type="interactions" value="80"/>
</dbReference>
<accession>A0A151ZID5</accession>
<dbReference type="OMA" id="KPECTGQ"/>
<proteinExistence type="inferred from homology"/>
<dbReference type="Pfam" id="PF01370">
    <property type="entry name" value="Epimerase"/>
    <property type="match status" value="1"/>
</dbReference>
<feature type="domain" description="NAD-dependent epimerase/dehydratase" evidence="3">
    <location>
        <begin position="10"/>
        <end position="260"/>
    </location>
</feature>
<dbReference type="InterPro" id="IPR001509">
    <property type="entry name" value="Epimerase_deHydtase"/>
</dbReference>